<dbReference type="eggNOG" id="COG1932">
    <property type="taxonomic scope" value="Bacteria"/>
</dbReference>
<keyword evidence="12" id="KW-0963">Cytoplasm</keyword>
<dbReference type="GO" id="GO:0005737">
    <property type="term" value="C:cytoplasm"/>
    <property type="evidence" value="ECO:0007669"/>
    <property type="project" value="UniProtKB-SubCell"/>
</dbReference>
<dbReference type="AlphaFoldDB" id="H8L3D1"/>
<dbReference type="HAMAP" id="MF_00160">
    <property type="entry name" value="SerC_aminotrans_5"/>
    <property type="match status" value="1"/>
</dbReference>
<dbReference type="RefSeq" id="WP_014403456.1">
    <property type="nucleotide sequence ID" value="NC_017033.1"/>
</dbReference>
<reference evidence="14" key="1">
    <citation type="submission" date="2012-02" db="EMBL/GenBank/DDBJ databases">
        <title>The complete genome of Frateuria aurantia DSM 6220.</title>
        <authorList>
            <consortium name="US DOE Joint Genome Institute (JGI-PGF)"/>
            <person name="Lucas S."/>
            <person name="Copeland A."/>
            <person name="Lapidus A."/>
            <person name="Glavina del Rio T."/>
            <person name="Dalin E."/>
            <person name="Tice H."/>
            <person name="Bruce D."/>
            <person name="Goodwin L."/>
            <person name="Pitluck S."/>
            <person name="Peters L."/>
            <person name="Ovchinnikova G."/>
            <person name="Teshima H."/>
            <person name="Kyrpides N."/>
            <person name="Mavromatis K."/>
            <person name="Ivanova N."/>
            <person name="Brettin T."/>
            <person name="Detter J.C."/>
            <person name="Han C."/>
            <person name="Larimer F."/>
            <person name="Land M."/>
            <person name="Hauser L."/>
            <person name="Markowitz V."/>
            <person name="Cheng J.-F."/>
            <person name="Hugenholtz P."/>
            <person name="Woyke T."/>
            <person name="Wu D."/>
            <person name="Brambilla E."/>
            <person name="Klenk H.-P."/>
            <person name="Eisen J.A."/>
        </authorList>
    </citation>
    <scope>NUCLEOTIDE SEQUENCE</scope>
    <source>
        <strain evidence="14">DSM 6220</strain>
    </source>
</reference>
<organism evidence="14 15">
    <name type="scientific">Frateuria aurantia (strain ATCC 33424 / DSM 6220 / KCTC 2777 / LMG 1558 / NBRC 3245 / NCIMB 13370)</name>
    <name type="common">Acetobacter aurantius</name>
    <dbReference type="NCBI Taxonomy" id="767434"/>
    <lineage>
        <taxon>Bacteria</taxon>
        <taxon>Pseudomonadati</taxon>
        <taxon>Pseudomonadota</taxon>
        <taxon>Gammaproteobacteria</taxon>
        <taxon>Lysobacterales</taxon>
        <taxon>Rhodanobacteraceae</taxon>
        <taxon>Frateuria</taxon>
    </lineage>
</organism>
<name>H8L3D1_FRAAD</name>
<dbReference type="STRING" id="767434.Fraau_2069"/>
<evidence type="ECO:0000256" key="10">
    <source>
        <dbReference type="ARBA" id="ARBA00047630"/>
    </source>
</evidence>
<dbReference type="InterPro" id="IPR000192">
    <property type="entry name" value="Aminotrans_V_dom"/>
</dbReference>
<sequence>MSTVQLSANDLNFSGGPGALPHEVLLQAQQAMIALPETGLSVLGMSHRSAWFRELLDEAEQHIRDLLNLEDRYAVLFLQGGSSLQFSMIPANFAHGAKRPTEFVASGYWSGKAIGEAACAAPVKVLWDGGADGYHRLPDFEELAWNPQAPFFHYVSNETVEGLQFHQTPRMEGATVISDMSSDFLSRPIDAGRYAMIYAHAQKNLGPAGVTVAILDTALLDRIPDGLPPMLDYRTHVRHRSIYNTPPVFSLYALTLICRWLRQDIGGLDAMEAINSLKAGRLYQCLDDMGGLVIPQAERDFRSQMNVAFRFRDTRLDALCLQEAADAGFSGLGGHRSIGGLRASIYNAVLPAAVELLAEFLEDFARRHG</sequence>
<dbReference type="EC" id="2.6.1.52" evidence="12"/>
<dbReference type="InterPro" id="IPR022278">
    <property type="entry name" value="Pser_aminoTfrase"/>
</dbReference>
<feature type="binding site" evidence="12">
    <location>
        <position position="202"/>
    </location>
    <ligand>
        <name>pyridoxal 5'-phosphate</name>
        <dbReference type="ChEBI" id="CHEBI:597326"/>
    </ligand>
</feature>
<comment type="subunit">
    <text evidence="12">Homodimer.</text>
</comment>
<keyword evidence="6 12" id="KW-0808">Transferase</keyword>
<accession>H8L3D1</accession>
<feature type="modified residue" description="N6-(pyridoxal phosphate)lysine" evidence="12">
    <location>
        <position position="203"/>
    </location>
</feature>
<evidence type="ECO:0000313" key="14">
    <source>
        <dbReference type="EMBL" id="AFC86453.1"/>
    </source>
</evidence>
<feature type="binding site" evidence="12">
    <location>
        <position position="159"/>
    </location>
    <ligand>
        <name>pyridoxal 5'-phosphate</name>
        <dbReference type="ChEBI" id="CHEBI:597326"/>
    </ligand>
</feature>
<keyword evidence="8 12" id="KW-0664">Pyridoxine biosynthesis</keyword>
<dbReference type="InterPro" id="IPR015421">
    <property type="entry name" value="PyrdxlP-dep_Trfase_major"/>
</dbReference>
<dbReference type="PANTHER" id="PTHR43247">
    <property type="entry name" value="PHOSPHOSERINE AMINOTRANSFERASE"/>
    <property type="match status" value="1"/>
</dbReference>
<dbReference type="Gene3D" id="3.40.640.10">
    <property type="entry name" value="Type I PLP-dependent aspartate aminotransferase-like (Major domain)"/>
    <property type="match status" value="1"/>
</dbReference>
<evidence type="ECO:0000256" key="6">
    <source>
        <dbReference type="ARBA" id="ARBA00022679"/>
    </source>
</evidence>
<evidence type="ECO:0000256" key="8">
    <source>
        <dbReference type="ARBA" id="ARBA00023096"/>
    </source>
</evidence>
<comment type="function">
    <text evidence="12">Catalyzes the reversible conversion of 3-phosphohydroxypyruvate to phosphoserine and of 3-hydroxy-2-oxo-4-phosphonooxybutanoate to phosphohydroxythreonine.</text>
</comment>
<dbReference type="FunFam" id="3.90.1150.10:FF:000006">
    <property type="entry name" value="Phosphoserine aminotransferase"/>
    <property type="match status" value="1"/>
</dbReference>
<evidence type="ECO:0000259" key="13">
    <source>
        <dbReference type="Pfam" id="PF00266"/>
    </source>
</evidence>
<keyword evidence="4 12" id="KW-0032">Aminotransferase</keyword>
<comment type="catalytic activity">
    <reaction evidence="10 12">
        <text>4-(phosphooxy)-L-threonine + 2-oxoglutarate = (R)-3-hydroxy-2-oxo-4-phosphooxybutanoate + L-glutamate</text>
        <dbReference type="Rhea" id="RHEA:16573"/>
        <dbReference type="ChEBI" id="CHEBI:16810"/>
        <dbReference type="ChEBI" id="CHEBI:29985"/>
        <dbReference type="ChEBI" id="CHEBI:58452"/>
        <dbReference type="ChEBI" id="CHEBI:58538"/>
        <dbReference type="EC" id="2.6.1.52"/>
    </reaction>
</comment>
<comment type="subcellular location">
    <subcellularLocation>
        <location evidence="12">Cytoplasm</location>
    </subcellularLocation>
</comment>
<dbReference type="HOGENOM" id="CLU_034866_0_2_6"/>
<dbReference type="KEGG" id="fau:Fraau_2069"/>
<dbReference type="InterPro" id="IPR015422">
    <property type="entry name" value="PyrdxlP-dep_Trfase_small"/>
</dbReference>
<evidence type="ECO:0000256" key="4">
    <source>
        <dbReference type="ARBA" id="ARBA00022576"/>
    </source>
</evidence>
<dbReference type="Pfam" id="PF00266">
    <property type="entry name" value="Aminotran_5"/>
    <property type="match status" value="1"/>
</dbReference>
<evidence type="ECO:0000256" key="5">
    <source>
        <dbReference type="ARBA" id="ARBA00022605"/>
    </source>
</evidence>
<feature type="binding site" evidence="12">
    <location>
        <begin position="244"/>
        <end position="245"/>
    </location>
    <ligand>
        <name>pyridoxal 5'-phosphate</name>
        <dbReference type="ChEBI" id="CHEBI:597326"/>
    </ligand>
</feature>
<feature type="binding site" evidence="12">
    <location>
        <position position="48"/>
    </location>
    <ligand>
        <name>L-glutamate</name>
        <dbReference type="ChEBI" id="CHEBI:29985"/>
    </ligand>
</feature>
<dbReference type="PANTHER" id="PTHR43247:SF1">
    <property type="entry name" value="PHOSPHOSERINE AMINOTRANSFERASE"/>
    <property type="match status" value="1"/>
</dbReference>
<evidence type="ECO:0000256" key="9">
    <source>
        <dbReference type="ARBA" id="ARBA00023299"/>
    </source>
</evidence>
<dbReference type="InterPro" id="IPR015424">
    <property type="entry name" value="PyrdxlP-dep_Trfase"/>
</dbReference>
<dbReference type="GO" id="GO:0008615">
    <property type="term" value="P:pyridoxine biosynthetic process"/>
    <property type="evidence" value="ECO:0007669"/>
    <property type="project" value="UniProtKB-UniRule"/>
</dbReference>
<dbReference type="GO" id="GO:0004648">
    <property type="term" value="F:O-phospho-L-serine:2-oxoglutarate aminotransferase activity"/>
    <property type="evidence" value="ECO:0007669"/>
    <property type="project" value="UniProtKB-UniRule"/>
</dbReference>
<protein>
    <recommendedName>
        <fullName evidence="12">Phosphoserine aminotransferase</fullName>
        <ecNumber evidence="12">2.6.1.52</ecNumber>
    </recommendedName>
    <alternativeName>
        <fullName evidence="12">Phosphohydroxythreonine aminotransferase</fullName>
        <shortName evidence="12">PSAT</shortName>
    </alternativeName>
</protein>
<comment type="pathway">
    <text evidence="1 12">Cofactor biosynthesis; pyridoxine 5'-phosphate biosynthesis; pyridoxine 5'-phosphate from D-erythrose 4-phosphate: step 3/5.</text>
</comment>
<evidence type="ECO:0000256" key="3">
    <source>
        <dbReference type="ARBA" id="ARBA00006904"/>
    </source>
</evidence>
<dbReference type="GO" id="GO:0006564">
    <property type="term" value="P:L-serine biosynthetic process"/>
    <property type="evidence" value="ECO:0007669"/>
    <property type="project" value="UniProtKB-UniRule"/>
</dbReference>
<dbReference type="PIRSF" id="PIRSF000525">
    <property type="entry name" value="SerC"/>
    <property type="match status" value="1"/>
</dbReference>
<feature type="domain" description="Aminotransferase class V" evidence="13">
    <location>
        <begin position="12"/>
        <end position="355"/>
    </location>
</feature>
<feature type="binding site" evidence="12">
    <location>
        <position position="179"/>
    </location>
    <ligand>
        <name>pyridoxal 5'-phosphate</name>
        <dbReference type="ChEBI" id="CHEBI:597326"/>
    </ligand>
</feature>
<comment type="similarity">
    <text evidence="3 12">Belongs to the class-V pyridoxal-phosphate-dependent aminotransferase family. SerC subfamily.</text>
</comment>
<comment type="caution">
    <text evidence="12">Lacks conserved residue(s) required for the propagation of feature annotation.</text>
</comment>
<evidence type="ECO:0000256" key="1">
    <source>
        <dbReference type="ARBA" id="ARBA00004915"/>
    </source>
</evidence>
<keyword evidence="9 12" id="KW-0718">Serine biosynthesis</keyword>
<dbReference type="NCBIfam" id="NF009112">
    <property type="entry name" value="PRK12462.1"/>
    <property type="match status" value="1"/>
</dbReference>
<dbReference type="Gene3D" id="3.90.1150.10">
    <property type="entry name" value="Aspartate Aminotransferase, domain 1"/>
    <property type="match status" value="1"/>
</dbReference>
<dbReference type="GO" id="GO:0030170">
    <property type="term" value="F:pyridoxal phosphate binding"/>
    <property type="evidence" value="ECO:0007669"/>
    <property type="project" value="UniProtKB-UniRule"/>
</dbReference>
<keyword evidence="7 12" id="KW-0663">Pyridoxal phosphate</keyword>
<keyword evidence="15" id="KW-1185">Reference proteome</keyword>
<proteinExistence type="inferred from homology"/>
<evidence type="ECO:0000256" key="12">
    <source>
        <dbReference type="HAMAP-Rule" id="MF_00160"/>
    </source>
</evidence>
<evidence type="ECO:0000256" key="7">
    <source>
        <dbReference type="ARBA" id="ARBA00022898"/>
    </source>
</evidence>
<dbReference type="SUPFAM" id="SSF53383">
    <property type="entry name" value="PLP-dependent transferases"/>
    <property type="match status" value="1"/>
</dbReference>
<comment type="cofactor">
    <cofactor evidence="12">
        <name>pyridoxal 5'-phosphate</name>
        <dbReference type="ChEBI" id="CHEBI:597326"/>
    </cofactor>
    <text evidence="12">Binds 1 pyridoxal phosphate per subunit.</text>
</comment>
<comment type="catalytic activity">
    <reaction evidence="11 12">
        <text>O-phospho-L-serine + 2-oxoglutarate = 3-phosphooxypyruvate + L-glutamate</text>
        <dbReference type="Rhea" id="RHEA:14329"/>
        <dbReference type="ChEBI" id="CHEBI:16810"/>
        <dbReference type="ChEBI" id="CHEBI:18110"/>
        <dbReference type="ChEBI" id="CHEBI:29985"/>
        <dbReference type="ChEBI" id="CHEBI:57524"/>
        <dbReference type="EC" id="2.6.1.52"/>
    </reaction>
</comment>
<dbReference type="Proteomes" id="UP000005234">
    <property type="component" value="Chromosome"/>
</dbReference>
<evidence type="ECO:0000313" key="15">
    <source>
        <dbReference type="Proteomes" id="UP000005234"/>
    </source>
</evidence>
<comment type="pathway">
    <text evidence="2 12">Amino-acid biosynthesis; L-serine biosynthesis; L-serine from 3-phospho-D-glycerate: step 2/3.</text>
</comment>
<evidence type="ECO:0000256" key="2">
    <source>
        <dbReference type="ARBA" id="ARBA00005099"/>
    </source>
</evidence>
<feature type="binding site" evidence="12">
    <location>
        <position position="109"/>
    </location>
    <ligand>
        <name>pyridoxal 5'-phosphate</name>
        <dbReference type="ChEBI" id="CHEBI:597326"/>
    </ligand>
</feature>
<dbReference type="EMBL" id="CP003350">
    <property type="protein sequence ID" value="AFC86453.1"/>
    <property type="molecule type" value="Genomic_DNA"/>
</dbReference>
<dbReference type="UniPathway" id="UPA00244">
    <property type="reaction ID" value="UER00311"/>
</dbReference>
<dbReference type="NCBIfam" id="NF003764">
    <property type="entry name" value="PRK05355.1"/>
    <property type="match status" value="1"/>
</dbReference>
<dbReference type="UniPathway" id="UPA00135">
    <property type="reaction ID" value="UER00197"/>
</dbReference>
<evidence type="ECO:0000256" key="11">
    <source>
        <dbReference type="ARBA" id="ARBA00049007"/>
    </source>
</evidence>
<gene>
    <name evidence="12" type="primary">serC</name>
    <name evidence="14" type="ordered locus">Fraau_2069</name>
</gene>
<keyword evidence="5 12" id="KW-0028">Amino-acid biosynthesis</keyword>
<dbReference type="FunFam" id="3.40.640.10:FF:000010">
    <property type="entry name" value="Phosphoserine aminotransferase"/>
    <property type="match status" value="1"/>
</dbReference>